<dbReference type="GO" id="GO:0005886">
    <property type="term" value="C:plasma membrane"/>
    <property type="evidence" value="ECO:0007669"/>
    <property type="project" value="UniProtKB-SubCell"/>
</dbReference>
<dbReference type="SUPFAM" id="SSF103088">
    <property type="entry name" value="OmpA-like"/>
    <property type="match status" value="1"/>
</dbReference>
<feature type="coiled-coil region" evidence="8">
    <location>
        <begin position="95"/>
        <end position="125"/>
    </location>
</feature>
<evidence type="ECO:0000313" key="12">
    <source>
        <dbReference type="Proteomes" id="UP001057291"/>
    </source>
</evidence>
<sequence length="266" mass="30205">MSRRRRREEKHANHERWLITYSDLITLLMIFFVVMYASSQIDVAKFKSLSVSLSQALMSKSMIDLNGGAVGGLDTGAPRQDRGDTPQNVVTDEEMQKKAERLKQLDAEEKKLEDLKKKLQEYVEKNGLQNKVFLNQTDESVQITFRDVALFDTGEANLKAEAKKTLSDIAPFFKGITNKITIEGHTDNRPIHTEQFPSNWELSSARALTVLHYLEDQGIQPNRMSATAYGEFQPVAPNDTEENQSKNRRVNIVVHRLPIENNASAK</sequence>
<keyword evidence="6 7" id="KW-0472">Membrane</keyword>
<evidence type="ECO:0000256" key="4">
    <source>
        <dbReference type="ARBA" id="ARBA00022692"/>
    </source>
</evidence>
<dbReference type="EMBL" id="BOQE01000001">
    <property type="protein sequence ID" value="GIM45356.1"/>
    <property type="molecule type" value="Genomic_DNA"/>
</dbReference>
<keyword evidence="4 9" id="KW-0812">Transmembrane</keyword>
<dbReference type="Pfam" id="PF00691">
    <property type="entry name" value="OmpA"/>
    <property type="match status" value="1"/>
</dbReference>
<dbReference type="Proteomes" id="UP001057291">
    <property type="component" value="Unassembled WGS sequence"/>
</dbReference>
<evidence type="ECO:0000256" key="6">
    <source>
        <dbReference type="ARBA" id="ARBA00023136"/>
    </source>
</evidence>
<comment type="caution">
    <text evidence="11">The sequence shown here is derived from an EMBL/GenBank/DDBJ whole genome shotgun (WGS) entry which is preliminary data.</text>
</comment>
<dbReference type="InterPro" id="IPR006665">
    <property type="entry name" value="OmpA-like"/>
</dbReference>
<dbReference type="AlphaFoldDB" id="A0AAV4LCA9"/>
<organism evidence="11 12">
    <name type="scientific">Collibacillus ludicampi</name>
    <dbReference type="NCBI Taxonomy" id="2771369"/>
    <lineage>
        <taxon>Bacteria</taxon>
        <taxon>Bacillati</taxon>
        <taxon>Bacillota</taxon>
        <taxon>Bacilli</taxon>
        <taxon>Bacillales</taxon>
        <taxon>Alicyclobacillaceae</taxon>
        <taxon>Collibacillus</taxon>
    </lineage>
</organism>
<dbReference type="Gene3D" id="3.30.1330.60">
    <property type="entry name" value="OmpA-like domain"/>
    <property type="match status" value="1"/>
</dbReference>
<feature type="domain" description="OmpA-like" evidence="10">
    <location>
        <begin position="138"/>
        <end position="258"/>
    </location>
</feature>
<dbReference type="CDD" id="cd07185">
    <property type="entry name" value="OmpA_C-like"/>
    <property type="match status" value="1"/>
</dbReference>
<evidence type="ECO:0000256" key="9">
    <source>
        <dbReference type="SAM" id="Phobius"/>
    </source>
</evidence>
<keyword evidence="12" id="KW-1185">Reference proteome</keyword>
<dbReference type="PANTHER" id="PTHR30329:SF21">
    <property type="entry name" value="LIPOPROTEIN YIAD-RELATED"/>
    <property type="match status" value="1"/>
</dbReference>
<accession>A0AAV4LCA9</accession>
<evidence type="ECO:0000256" key="2">
    <source>
        <dbReference type="ARBA" id="ARBA00008914"/>
    </source>
</evidence>
<dbReference type="PROSITE" id="PS51123">
    <property type="entry name" value="OMPA_2"/>
    <property type="match status" value="1"/>
</dbReference>
<evidence type="ECO:0000256" key="1">
    <source>
        <dbReference type="ARBA" id="ARBA00004162"/>
    </source>
</evidence>
<reference evidence="11" key="1">
    <citation type="journal article" date="2023" name="Int. J. Syst. Evol. Microbiol.">
        <title>Collibacillus ludicampi gen. nov., sp. nov., a new soil bacterium of the family Alicyclobacillaceae.</title>
        <authorList>
            <person name="Jojima T."/>
            <person name="Ioku Y."/>
            <person name="Fukuta Y."/>
            <person name="Shirasaka N."/>
            <person name="Matsumura Y."/>
            <person name="Mori M."/>
        </authorList>
    </citation>
    <scope>NUCLEOTIDE SEQUENCE</scope>
    <source>
        <strain evidence="11">TP075</strain>
    </source>
</reference>
<name>A0AAV4LCA9_9BACL</name>
<comment type="subcellular location">
    <subcellularLocation>
        <location evidence="1">Cell membrane</location>
        <topology evidence="1">Single-pass membrane protein</topology>
    </subcellularLocation>
</comment>
<dbReference type="PANTHER" id="PTHR30329">
    <property type="entry name" value="STATOR ELEMENT OF FLAGELLAR MOTOR COMPLEX"/>
    <property type="match status" value="1"/>
</dbReference>
<dbReference type="InterPro" id="IPR025713">
    <property type="entry name" value="MotB-like_N_dom"/>
</dbReference>
<evidence type="ECO:0000313" key="11">
    <source>
        <dbReference type="EMBL" id="GIM45356.1"/>
    </source>
</evidence>
<evidence type="ECO:0000256" key="7">
    <source>
        <dbReference type="PROSITE-ProRule" id="PRU00473"/>
    </source>
</evidence>
<comment type="similarity">
    <text evidence="2">Belongs to the MotB family.</text>
</comment>
<gene>
    <name evidence="11" type="ORF">DNHGIG_09050</name>
</gene>
<evidence type="ECO:0000256" key="5">
    <source>
        <dbReference type="ARBA" id="ARBA00022989"/>
    </source>
</evidence>
<dbReference type="InterPro" id="IPR050330">
    <property type="entry name" value="Bact_OuterMem_StrucFunc"/>
</dbReference>
<evidence type="ECO:0000259" key="10">
    <source>
        <dbReference type="PROSITE" id="PS51123"/>
    </source>
</evidence>
<dbReference type="RefSeq" id="WP_282198563.1">
    <property type="nucleotide sequence ID" value="NZ_BOQE01000001.1"/>
</dbReference>
<dbReference type="Pfam" id="PF13677">
    <property type="entry name" value="MotB_plug"/>
    <property type="match status" value="1"/>
</dbReference>
<keyword evidence="8" id="KW-0175">Coiled coil</keyword>
<keyword evidence="5 9" id="KW-1133">Transmembrane helix</keyword>
<protein>
    <submittedName>
        <fullName evidence="11">Chemotaxis protein MotB</fullName>
    </submittedName>
</protein>
<evidence type="ECO:0000256" key="8">
    <source>
        <dbReference type="SAM" id="Coils"/>
    </source>
</evidence>
<dbReference type="InterPro" id="IPR036737">
    <property type="entry name" value="OmpA-like_sf"/>
</dbReference>
<evidence type="ECO:0000256" key="3">
    <source>
        <dbReference type="ARBA" id="ARBA00022475"/>
    </source>
</evidence>
<feature type="transmembrane region" description="Helical" evidence="9">
    <location>
        <begin position="21"/>
        <end position="38"/>
    </location>
</feature>
<keyword evidence="3" id="KW-1003">Cell membrane</keyword>
<proteinExistence type="inferred from homology"/>